<keyword evidence="1" id="KW-0802">TPR repeat</keyword>
<dbReference type="CDD" id="cd00882">
    <property type="entry name" value="Ras_like_GTPase"/>
    <property type="match status" value="1"/>
</dbReference>
<sequence>MTIEKQLIHKTYYETYLGESDKRTPAQILGQVYFEEQNSDESFDLSYIRFAQGEVYYLYQDYETAIFKWENIKNELEPWAKKNIGDAYNELGLLSAAEDMYISIETDDNTLTIEVALKLFSLYQDRNKVENAYEIIKKALSINPDYPQVTRIARAFYEERHDYDNAVKLAVLESIRTEQEEWFSTLISYVKAGYTKKFQPDFFAEALLTFFEVSQTSFAQFIGALWDSYKNEKSYLTWLKTINDMFFTVDLKTSDHQWDQTVQLFEETYLDLTGGSYYLNQLHDVIPNLLASWLKLSTRTNGLFPSATVLAWNEIFPGTVLPDAVYKAESIIFEAENNQSGLENALQLFDTISGWAESHSVEIDFRINWWLEELINPQIKNHFLLAGKAGSGKTTFVNSLLGDQLFKGSTSSFVVIHDDDELTMNHVTDSEVRPVHSQRSLDELMKKEVTSLFHVKHPCILLHEHQCAIIDTPPINDHHESRNQLFDSLLLADGLLYVLDGASELSEREYDVLCQMKKFAPDLKVHFLLNKVDVISSDAHTQTRTSEVKEKIANVYPESEILPYSSLHPFSQQLSQLNSFLYTNFPNSMKEKQEKQTAKVLTLIRKMLSNLIQKRVDMEKGLIDSIEWNEDLLGRLNGFTNKLIDLQHEKVAAILTAYKALVTESRNELKEAVPKLLKESSELIKEDSDFKQIHIMLNESMNVKVQDYFEHSLLPSVFEKLADWVSASHDELLECQSYLKEMSETFNEIYQQDKLKLTCEFTVLEDWRRDIHRMTGRIQYEKENIMLRHNPAQLLLKSAGKLFGAMNQNKTMLANQYKKYVENETYEEVTKSIAMKLFIPFDLFEKGLNQDVSSFFNGPLNEVTETIVETETAINEGKEALSNMQANPEIFYDPLKLFEVNLLQREFTLQAKKDYSRTM</sequence>
<organism evidence="2 3">
    <name type="scientific">Metabacillus rhizolycopersici</name>
    <dbReference type="NCBI Taxonomy" id="2875709"/>
    <lineage>
        <taxon>Bacteria</taxon>
        <taxon>Bacillati</taxon>
        <taxon>Bacillota</taxon>
        <taxon>Bacilli</taxon>
        <taxon>Bacillales</taxon>
        <taxon>Bacillaceae</taxon>
        <taxon>Metabacillus</taxon>
    </lineage>
</organism>
<name>A0ABS7UU35_9BACI</name>
<dbReference type="InterPro" id="IPR011990">
    <property type="entry name" value="TPR-like_helical_dom_sf"/>
</dbReference>
<dbReference type="PANTHER" id="PTHR43681:SF1">
    <property type="entry name" value="SARCALUMENIN"/>
    <property type="match status" value="1"/>
</dbReference>
<dbReference type="InterPro" id="IPR051943">
    <property type="entry name" value="TRAFAC_Dynamin-like_GTPase"/>
</dbReference>
<dbReference type="SUPFAM" id="SSF48452">
    <property type="entry name" value="TPR-like"/>
    <property type="match status" value="1"/>
</dbReference>
<accession>A0ABS7UU35</accession>
<dbReference type="InterPro" id="IPR019734">
    <property type="entry name" value="TPR_rpt"/>
</dbReference>
<dbReference type="Proteomes" id="UP001165287">
    <property type="component" value="Unassembled WGS sequence"/>
</dbReference>
<dbReference type="PANTHER" id="PTHR43681">
    <property type="entry name" value="TRANSMEMBRANE GTPASE FZO"/>
    <property type="match status" value="1"/>
</dbReference>
<dbReference type="RefSeq" id="WP_224139844.1">
    <property type="nucleotide sequence ID" value="NZ_JAIQUM010000034.1"/>
</dbReference>
<keyword evidence="3" id="KW-1185">Reference proteome</keyword>
<reference evidence="2" key="1">
    <citation type="submission" date="2024-05" db="EMBL/GenBank/DDBJ databases">
        <title>Metabacillus sp. nov., isolated from the rhizosphere soil of tomato plants.</title>
        <authorList>
            <person name="Ma R."/>
        </authorList>
    </citation>
    <scope>NUCLEOTIDE SEQUENCE</scope>
    <source>
        <strain evidence="2">DBTR6</strain>
    </source>
</reference>
<dbReference type="Gene3D" id="3.40.50.300">
    <property type="entry name" value="P-loop containing nucleotide triphosphate hydrolases"/>
    <property type="match status" value="1"/>
</dbReference>
<dbReference type="InterPro" id="IPR027417">
    <property type="entry name" value="P-loop_NTPase"/>
</dbReference>
<protein>
    <submittedName>
        <fullName evidence="2">GTPase domain-containing protein</fullName>
    </submittedName>
</protein>
<evidence type="ECO:0000313" key="3">
    <source>
        <dbReference type="Proteomes" id="UP001165287"/>
    </source>
</evidence>
<dbReference type="EMBL" id="JAIQUM010000034">
    <property type="protein sequence ID" value="MBZ5751532.1"/>
    <property type="molecule type" value="Genomic_DNA"/>
</dbReference>
<evidence type="ECO:0000313" key="2">
    <source>
        <dbReference type="EMBL" id="MBZ5751532.1"/>
    </source>
</evidence>
<proteinExistence type="predicted"/>
<dbReference type="Gene3D" id="1.25.40.10">
    <property type="entry name" value="Tetratricopeptide repeat domain"/>
    <property type="match status" value="1"/>
</dbReference>
<comment type="caution">
    <text evidence="2">The sequence shown here is derived from an EMBL/GenBank/DDBJ whole genome shotgun (WGS) entry which is preliminary data.</text>
</comment>
<dbReference type="SUPFAM" id="SSF52540">
    <property type="entry name" value="P-loop containing nucleoside triphosphate hydrolases"/>
    <property type="match status" value="1"/>
</dbReference>
<evidence type="ECO:0000256" key="1">
    <source>
        <dbReference type="PROSITE-ProRule" id="PRU00339"/>
    </source>
</evidence>
<feature type="repeat" description="TPR" evidence="1">
    <location>
        <begin position="113"/>
        <end position="146"/>
    </location>
</feature>
<dbReference type="PROSITE" id="PS50005">
    <property type="entry name" value="TPR"/>
    <property type="match status" value="1"/>
</dbReference>
<gene>
    <name evidence="2" type="ORF">K9V48_15050</name>
</gene>